<keyword evidence="3" id="KW-0862">Zinc</keyword>
<feature type="region of interest" description="Disordered" evidence="4">
    <location>
        <begin position="117"/>
        <end position="397"/>
    </location>
</feature>
<dbReference type="SUPFAM" id="SSF57667">
    <property type="entry name" value="beta-beta-alpha zinc fingers"/>
    <property type="match status" value="1"/>
</dbReference>
<dbReference type="Pfam" id="PF05253">
    <property type="entry name" value="zf-U11-48K"/>
    <property type="match status" value="2"/>
</dbReference>
<keyword evidence="1" id="KW-0479">Metal-binding</keyword>
<name>A0A1A9VLE9_GLOAU</name>
<keyword evidence="2" id="KW-0863">Zinc-finger</keyword>
<feature type="compositionally biased region" description="Polar residues" evidence="4">
    <location>
        <begin position="327"/>
        <end position="343"/>
    </location>
</feature>
<dbReference type="Proteomes" id="UP000078200">
    <property type="component" value="Unassembled WGS sequence"/>
</dbReference>
<sequence>MMFAPGDEDDMVECPYDKAHRMLRKRLAKHLIKCRVNHPDAELQKCPFNNTHLVPEPEFVNHVTNCPDRKLISNYKCVPVPKLEERPQHKPVETDENWDNMEAADYDPKKYLENVPVLRRPDGTCPSERKDFIKKERKRLGYDDSDTDSDRPSSSRKFSRRENTDERECTPTKNLENVRVSQRSDGAGLSERKEFIKKEPKRSGYDDNDTGSDHSRHSRRLTENDEREDTPTNYLENVPVLRRQGGKCPSERREFIKNERKRSGYNDSDTDSDPSSYSHKLYKQEENGGWSERERTPPPPPIISNWPGSNWSETASTSSATSFAVSQGFSPSCIEQTSPSTKSYGERAPLPRKNNDARCKRRKGSYHEQRDLLDLPISRSRHSNGTYCAEPDVDSSD</sequence>
<protein>
    <recommendedName>
        <fullName evidence="5">CHHC U11-48K-type domain-containing protein</fullName>
    </recommendedName>
</protein>
<accession>A0A1A9VLE9</accession>
<evidence type="ECO:0000313" key="7">
    <source>
        <dbReference type="Proteomes" id="UP000078200"/>
    </source>
</evidence>
<dbReference type="PANTHER" id="PTHR21402:SF5">
    <property type="entry name" value="GAMETOCYTE SPECIFIC FACTOR 1"/>
    <property type="match status" value="1"/>
</dbReference>
<proteinExistence type="predicted"/>
<feature type="compositionally biased region" description="Basic and acidic residues" evidence="4">
    <location>
        <begin position="282"/>
        <end position="296"/>
    </location>
</feature>
<evidence type="ECO:0000313" key="6">
    <source>
        <dbReference type="EnsemblMetazoa" id="GAUT040649-PA"/>
    </source>
</evidence>
<feature type="compositionally biased region" description="Basic and acidic residues" evidence="4">
    <location>
        <begin position="190"/>
        <end position="224"/>
    </location>
</feature>
<feature type="compositionally biased region" description="Polar residues" evidence="4">
    <location>
        <begin position="171"/>
        <end position="184"/>
    </location>
</feature>
<dbReference type="EnsemblMetazoa" id="GAUT040649-RA">
    <property type="protein sequence ID" value="GAUT040649-PA"/>
    <property type="gene ID" value="GAUT040649"/>
</dbReference>
<feature type="domain" description="CHHC U11-48K-type" evidence="5">
    <location>
        <begin position="43"/>
        <end position="70"/>
    </location>
</feature>
<dbReference type="InterPro" id="IPR022776">
    <property type="entry name" value="TRM13/UPF0224_CHHC_Znf_dom"/>
</dbReference>
<dbReference type="AlphaFoldDB" id="A0A1A9VLE9"/>
<dbReference type="PROSITE" id="PS51800">
    <property type="entry name" value="ZF_CHHC_U11_48K"/>
    <property type="match status" value="2"/>
</dbReference>
<evidence type="ECO:0000256" key="2">
    <source>
        <dbReference type="ARBA" id="ARBA00022771"/>
    </source>
</evidence>
<feature type="compositionally biased region" description="Basic and acidic residues" evidence="4">
    <location>
        <begin position="249"/>
        <end position="264"/>
    </location>
</feature>
<evidence type="ECO:0000256" key="1">
    <source>
        <dbReference type="ARBA" id="ARBA00022723"/>
    </source>
</evidence>
<evidence type="ECO:0000256" key="3">
    <source>
        <dbReference type="ARBA" id="ARBA00022833"/>
    </source>
</evidence>
<evidence type="ECO:0000256" key="4">
    <source>
        <dbReference type="SAM" id="MobiDB-lite"/>
    </source>
</evidence>
<reference evidence="6" key="1">
    <citation type="submission" date="2020-05" db="UniProtKB">
        <authorList>
            <consortium name="EnsemblMetazoa"/>
        </authorList>
    </citation>
    <scope>IDENTIFICATION</scope>
    <source>
        <strain evidence="6">TTRI</strain>
    </source>
</reference>
<organism evidence="6 7">
    <name type="scientific">Glossina austeni</name>
    <name type="common">Savannah tsetse fly</name>
    <dbReference type="NCBI Taxonomy" id="7395"/>
    <lineage>
        <taxon>Eukaryota</taxon>
        <taxon>Metazoa</taxon>
        <taxon>Ecdysozoa</taxon>
        <taxon>Arthropoda</taxon>
        <taxon>Hexapoda</taxon>
        <taxon>Insecta</taxon>
        <taxon>Pterygota</taxon>
        <taxon>Neoptera</taxon>
        <taxon>Endopterygota</taxon>
        <taxon>Diptera</taxon>
        <taxon>Brachycera</taxon>
        <taxon>Muscomorpha</taxon>
        <taxon>Hippoboscoidea</taxon>
        <taxon>Glossinidae</taxon>
        <taxon>Glossina</taxon>
    </lineage>
</organism>
<dbReference type="InterPro" id="IPR051591">
    <property type="entry name" value="UPF0224_FAM112_RNA_Proc"/>
</dbReference>
<dbReference type="GO" id="GO:0008270">
    <property type="term" value="F:zinc ion binding"/>
    <property type="evidence" value="ECO:0007669"/>
    <property type="project" value="UniProtKB-KW"/>
</dbReference>
<dbReference type="InterPro" id="IPR036236">
    <property type="entry name" value="Znf_C2H2_sf"/>
</dbReference>
<feature type="compositionally biased region" description="Low complexity" evidence="4">
    <location>
        <begin position="309"/>
        <end position="326"/>
    </location>
</feature>
<keyword evidence="7" id="KW-1185">Reference proteome</keyword>
<dbReference type="VEuPathDB" id="VectorBase:GAUT040649"/>
<feature type="compositionally biased region" description="Basic and acidic residues" evidence="4">
    <location>
        <begin position="160"/>
        <end position="170"/>
    </location>
</feature>
<feature type="compositionally biased region" description="Basic and acidic residues" evidence="4">
    <location>
        <begin position="119"/>
        <end position="153"/>
    </location>
</feature>
<dbReference type="PANTHER" id="PTHR21402">
    <property type="entry name" value="GAMETOCYTE SPECIFIC FACTOR 1-RELATED"/>
    <property type="match status" value="1"/>
</dbReference>
<evidence type="ECO:0000259" key="5">
    <source>
        <dbReference type="PROSITE" id="PS51800"/>
    </source>
</evidence>
<feature type="domain" description="CHHC U11-48K-type" evidence="5">
    <location>
        <begin position="11"/>
        <end position="38"/>
    </location>
</feature>